<reference evidence="1" key="1">
    <citation type="submission" date="2015-04" db="UniProtKB">
        <authorList>
            <consortium name="EnsemblPlants"/>
        </authorList>
    </citation>
    <scope>IDENTIFICATION</scope>
</reference>
<dbReference type="Proteomes" id="UP000026961">
    <property type="component" value="Chromosome 5"/>
</dbReference>
<keyword evidence="2" id="KW-1185">Reference proteome</keyword>
<proteinExistence type="predicted"/>
<accession>A0A0D9ZU79</accession>
<dbReference type="HOGENOM" id="CLU_2531145_0_0_1"/>
<organism evidence="1">
    <name type="scientific">Oryza glumipatula</name>
    <dbReference type="NCBI Taxonomy" id="40148"/>
    <lineage>
        <taxon>Eukaryota</taxon>
        <taxon>Viridiplantae</taxon>
        <taxon>Streptophyta</taxon>
        <taxon>Embryophyta</taxon>
        <taxon>Tracheophyta</taxon>
        <taxon>Spermatophyta</taxon>
        <taxon>Magnoliopsida</taxon>
        <taxon>Liliopsida</taxon>
        <taxon>Poales</taxon>
        <taxon>Poaceae</taxon>
        <taxon>BOP clade</taxon>
        <taxon>Oryzoideae</taxon>
        <taxon>Oryzeae</taxon>
        <taxon>Oryzinae</taxon>
        <taxon>Oryza</taxon>
    </lineage>
</organism>
<dbReference type="Gramene" id="OGLUM05G03280.1">
    <property type="protein sequence ID" value="OGLUM05G03280.1"/>
    <property type="gene ID" value="OGLUM05G03280"/>
</dbReference>
<name>A0A0D9ZU79_9ORYZ</name>
<sequence length="84" mass="8331">MSTDQPPAPPASARRRQCVAAAAAATAAAAGWYVVKVDVATVQNGAESDFACVLSFPAAALARNGSGAAVFDGGRCVDAVHGEI</sequence>
<dbReference type="AlphaFoldDB" id="A0A0D9ZU79"/>
<evidence type="ECO:0000313" key="1">
    <source>
        <dbReference type="EnsemblPlants" id="OGLUM05G03280.1"/>
    </source>
</evidence>
<protein>
    <submittedName>
        <fullName evidence="1">Uncharacterized protein</fullName>
    </submittedName>
</protein>
<evidence type="ECO:0000313" key="2">
    <source>
        <dbReference type="Proteomes" id="UP000026961"/>
    </source>
</evidence>
<dbReference type="EnsemblPlants" id="OGLUM05G03280.1">
    <property type="protein sequence ID" value="OGLUM05G03280.1"/>
    <property type="gene ID" value="OGLUM05G03280"/>
</dbReference>
<reference evidence="1" key="2">
    <citation type="submission" date="2018-05" db="EMBL/GenBank/DDBJ databases">
        <title>OgluRS3 (Oryza glumaepatula Reference Sequence Version 3).</title>
        <authorList>
            <person name="Zhang J."/>
            <person name="Kudrna D."/>
            <person name="Lee S."/>
            <person name="Talag J."/>
            <person name="Welchert J."/>
            <person name="Wing R.A."/>
        </authorList>
    </citation>
    <scope>NUCLEOTIDE SEQUENCE [LARGE SCALE GENOMIC DNA]</scope>
</reference>